<gene>
    <name evidence="7" type="ORF">HMPREF9135_1671</name>
</gene>
<dbReference type="EC" id="3.2.1.-" evidence="7"/>
<dbReference type="SUPFAM" id="SSF51011">
    <property type="entry name" value="Glycosyl hydrolase domain"/>
    <property type="match status" value="1"/>
</dbReference>
<dbReference type="Pfam" id="PF13802">
    <property type="entry name" value="Gal_mutarotas_2"/>
    <property type="match status" value="1"/>
</dbReference>
<dbReference type="SUPFAM" id="SSF74650">
    <property type="entry name" value="Galactose mutarotase-like"/>
    <property type="match status" value="1"/>
</dbReference>
<dbReference type="InterPro" id="IPR033403">
    <property type="entry name" value="DUF5110"/>
</dbReference>
<keyword evidence="8" id="KW-1185">Reference proteome</keyword>
<dbReference type="Proteomes" id="UP000016648">
    <property type="component" value="Unassembled WGS sequence"/>
</dbReference>
<dbReference type="GO" id="GO:0030246">
    <property type="term" value="F:carbohydrate binding"/>
    <property type="evidence" value="ECO:0007669"/>
    <property type="project" value="InterPro"/>
</dbReference>
<keyword evidence="2 7" id="KW-0326">Glycosidase</keyword>
<dbReference type="Gene3D" id="3.20.20.80">
    <property type="entry name" value="Glycosidases"/>
    <property type="match status" value="1"/>
</dbReference>
<evidence type="ECO:0000313" key="8">
    <source>
        <dbReference type="Proteomes" id="UP000016648"/>
    </source>
</evidence>
<dbReference type="InterPro" id="IPR000322">
    <property type="entry name" value="Glyco_hydro_31_TIM"/>
</dbReference>
<dbReference type="PATRIC" id="fig|1115809.3.peg.1224"/>
<feature type="domain" description="Glycoside hydrolase family 31 N-terminal" evidence="4">
    <location>
        <begin position="37"/>
        <end position="104"/>
    </location>
</feature>
<evidence type="ECO:0000259" key="3">
    <source>
        <dbReference type="Pfam" id="PF01055"/>
    </source>
</evidence>
<dbReference type="GO" id="GO:0004553">
    <property type="term" value="F:hydrolase activity, hydrolyzing O-glycosyl compounds"/>
    <property type="evidence" value="ECO:0007669"/>
    <property type="project" value="InterPro"/>
</dbReference>
<dbReference type="Pfam" id="PF21365">
    <property type="entry name" value="Glyco_hydro_31_3rd"/>
    <property type="match status" value="1"/>
</dbReference>
<dbReference type="GO" id="GO:0005975">
    <property type="term" value="P:carbohydrate metabolic process"/>
    <property type="evidence" value="ECO:0007669"/>
    <property type="project" value="InterPro"/>
</dbReference>
<sequence>MRYKEAAAKQLKDMPDEANPFEKEGIHIAVNARGCVVDIPLSPGENIYGFGLQMGSFVQNNKKKRPLVNDHPLKDLGYTHAPQPFYISNKGYAVLVNTARYTTFYIGTNRRNTDYAATDDQKVKLSTDELYGSAIPSASKPRVQVDIPGAKGVSVVVFAGPDMASAMRRYNLFAGGGSLPALWGLGMKYRLKTDAKQEDAYRICRYLREKHIPCDVIGLEPKWQTRAYSCSYVWNNAHFPTPHELIGRTWAMGFKLNLWEHAFIHPTSPLYQPLKTRAGSHLVWNGLVPDFADSTVRRVFADYHDTCFVRQGVAAFKMDECDNSNITRGDLNWSFPELTTFPSGIDGEQMHQLFGTFYQKTLYGVFRKHGMRTCLDVRSSGALTAPYPVSVYSDTYDLEDYVRMVCNAGLTGLLWSPEVRESADQEDFFRRVQVGILSAQTLFNGWYLRNPAWLQFDKQLNNEDRFLPSATRNEDIIRRLLNFRMSLIPYLYTQFARYRNEGIPPFKPLVLNYPKDKTAATIDSQFLIGDDLLACPVVGKGDRREVYLPEGYWYDFNTNERLEGGRLHSVTFALDDIPLFVREGTILPLAEPTDCITPETTFDLHCRVYGRQPRSTTLFEDDGVSYRFEEGLYNQVKLWWNGRGNMKRTGKFKGMKYRIKDWTIIQPQPKSSL</sequence>
<dbReference type="PANTHER" id="PTHR22762">
    <property type="entry name" value="ALPHA-GLUCOSIDASE"/>
    <property type="match status" value="1"/>
</dbReference>
<reference evidence="7 8" key="1">
    <citation type="submission" date="2013-08" db="EMBL/GenBank/DDBJ databases">
        <authorList>
            <person name="Durkin A.S."/>
            <person name="Haft D.R."/>
            <person name="McCorrison J."/>
            <person name="Torralba M."/>
            <person name="Gillis M."/>
            <person name="Haft D.H."/>
            <person name="Methe B."/>
            <person name="Sutton G."/>
            <person name="Nelson K.E."/>
        </authorList>
    </citation>
    <scope>NUCLEOTIDE SEQUENCE [LARGE SCALE GENOMIC DNA]</scope>
    <source>
        <strain evidence="7 8">F0067</strain>
    </source>
</reference>
<feature type="domain" description="Glycosyl hydrolase family 31 C-terminal" evidence="6">
    <location>
        <begin position="502"/>
        <end position="587"/>
    </location>
</feature>
<dbReference type="Gene3D" id="2.60.40.1760">
    <property type="entry name" value="glycosyl hydrolase (family 31)"/>
    <property type="match status" value="1"/>
</dbReference>
<dbReference type="CDD" id="cd06592">
    <property type="entry name" value="GH31_NET37"/>
    <property type="match status" value="1"/>
</dbReference>
<organism evidence="7 8">
    <name type="scientific">Segatella baroniae F0067</name>
    <dbReference type="NCBI Taxonomy" id="1115809"/>
    <lineage>
        <taxon>Bacteria</taxon>
        <taxon>Pseudomonadati</taxon>
        <taxon>Bacteroidota</taxon>
        <taxon>Bacteroidia</taxon>
        <taxon>Bacteroidales</taxon>
        <taxon>Prevotellaceae</taxon>
        <taxon>Segatella</taxon>
    </lineage>
</organism>
<protein>
    <submittedName>
        <fullName evidence="7">Glycoside hydrolase, family 31</fullName>
        <ecNumber evidence="7">3.2.1.-</ecNumber>
    </submittedName>
</protein>
<dbReference type="InterPro" id="IPR025887">
    <property type="entry name" value="Glyco_hydro_31_N_dom"/>
</dbReference>
<evidence type="ECO:0000256" key="2">
    <source>
        <dbReference type="RuleBase" id="RU361185"/>
    </source>
</evidence>
<dbReference type="EMBL" id="AWEY01000020">
    <property type="protein sequence ID" value="ERK39441.1"/>
    <property type="molecule type" value="Genomic_DNA"/>
</dbReference>
<feature type="domain" description="Glycoside hydrolase family 31 TIM barrel" evidence="3">
    <location>
        <begin position="179"/>
        <end position="494"/>
    </location>
</feature>
<evidence type="ECO:0000313" key="7">
    <source>
        <dbReference type="EMBL" id="ERK39441.1"/>
    </source>
</evidence>
<dbReference type="PANTHER" id="PTHR22762:SF144">
    <property type="entry name" value="ALPHA-XYLOSIDASE"/>
    <property type="match status" value="1"/>
</dbReference>
<comment type="similarity">
    <text evidence="1 2">Belongs to the glycosyl hydrolase 31 family.</text>
</comment>
<dbReference type="InterPro" id="IPR013780">
    <property type="entry name" value="Glyco_hydro_b"/>
</dbReference>
<evidence type="ECO:0000259" key="6">
    <source>
        <dbReference type="Pfam" id="PF21365"/>
    </source>
</evidence>
<dbReference type="Pfam" id="PF17137">
    <property type="entry name" value="DUF5110"/>
    <property type="match status" value="1"/>
</dbReference>
<dbReference type="CDD" id="cd14752">
    <property type="entry name" value="GH31_N"/>
    <property type="match status" value="1"/>
</dbReference>
<evidence type="ECO:0000256" key="1">
    <source>
        <dbReference type="ARBA" id="ARBA00007806"/>
    </source>
</evidence>
<proteinExistence type="inferred from homology"/>
<dbReference type="Gene3D" id="2.60.40.1180">
    <property type="entry name" value="Golgi alpha-mannosidase II"/>
    <property type="match status" value="2"/>
</dbReference>
<dbReference type="InterPro" id="IPR011013">
    <property type="entry name" value="Gal_mutarotase_sf_dom"/>
</dbReference>
<accession>U2P5M7</accession>
<dbReference type="InterPro" id="IPR017853">
    <property type="entry name" value="GH"/>
</dbReference>
<dbReference type="InterPro" id="IPR048395">
    <property type="entry name" value="Glyco_hydro_31_C"/>
</dbReference>
<comment type="caution">
    <text evidence="7">The sequence shown here is derived from an EMBL/GenBank/DDBJ whole genome shotgun (WGS) entry which is preliminary data.</text>
</comment>
<dbReference type="SUPFAM" id="SSF51445">
    <property type="entry name" value="(Trans)glycosidases"/>
    <property type="match status" value="1"/>
</dbReference>
<keyword evidence="2 7" id="KW-0378">Hydrolase</keyword>
<name>U2P5M7_9BACT</name>
<dbReference type="AlphaFoldDB" id="U2P5M7"/>
<feature type="domain" description="DUF5110" evidence="5">
    <location>
        <begin position="604"/>
        <end position="658"/>
    </location>
</feature>
<evidence type="ECO:0000259" key="4">
    <source>
        <dbReference type="Pfam" id="PF13802"/>
    </source>
</evidence>
<dbReference type="Pfam" id="PF01055">
    <property type="entry name" value="Glyco_hydro_31_2nd"/>
    <property type="match status" value="1"/>
</dbReference>
<evidence type="ECO:0000259" key="5">
    <source>
        <dbReference type="Pfam" id="PF17137"/>
    </source>
</evidence>